<dbReference type="Pfam" id="PF02551">
    <property type="entry name" value="Acyl_CoA_thio"/>
    <property type="match status" value="1"/>
</dbReference>
<dbReference type="Proteomes" id="UP000503540">
    <property type="component" value="Chromosome"/>
</dbReference>
<organism evidence="5 6">
    <name type="scientific">Nocardia arthritidis</name>
    <dbReference type="NCBI Taxonomy" id="228602"/>
    <lineage>
        <taxon>Bacteria</taxon>
        <taxon>Bacillati</taxon>
        <taxon>Actinomycetota</taxon>
        <taxon>Actinomycetes</taxon>
        <taxon>Mycobacteriales</taxon>
        <taxon>Nocardiaceae</taxon>
        <taxon>Nocardia</taxon>
    </lineage>
</organism>
<dbReference type="Pfam" id="PF13622">
    <property type="entry name" value="4HBT_3"/>
    <property type="match status" value="1"/>
</dbReference>
<dbReference type="RefSeq" id="WP_167474183.1">
    <property type="nucleotide sequence ID" value="NZ_CP046172.1"/>
</dbReference>
<dbReference type="InterPro" id="IPR025652">
    <property type="entry name" value="TesB_C"/>
</dbReference>
<gene>
    <name evidence="5" type="ORF">F5544_17375</name>
</gene>
<accession>A0A6G9YDP8</accession>
<protein>
    <submittedName>
        <fullName evidence="5">Acyl-CoA thioesterase II</fullName>
    </submittedName>
</protein>
<dbReference type="InterPro" id="IPR003703">
    <property type="entry name" value="Acyl_CoA_thio"/>
</dbReference>
<dbReference type="GO" id="GO:0009062">
    <property type="term" value="P:fatty acid catabolic process"/>
    <property type="evidence" value="ECO:0007669"/>
    <property type="project" value="TreeGrafter"/>
</dbReference>
<keyword evidence="2" id="KW-0378">Hydrolase</keyword>
<keyword evidence="6" id="KW-1185">Reference proteome</keyword>
<evidence type="ECO:0000313" key="5">
    <source>
        <dbReference type="EMBL" id="QIS11351.1"/>
    </source>
</evidence>
<dbReference type="KEGG" id="nah:F5544_17375"/>
<dbReference type="InterPro" id="IPR042171">
    <property type="entry name" value="Acyl-CoA_hotdog"/>
</dbReference>
<sequence length="275" mass="30060">MVHLIDTIALEPLDDNVFRSAPKAGTTPARVFGGEIAAKAVAAAAGSIGAEFAIHSLHGYFVRPGDPESSIDFGVEAVRDGRTFALRRVVARQGDRDIFVMNASYHVGDKGVRHADPAPLVPAPEAIARFGPAEPGHAWLSAIGLDDNWEIRRIPDGLTDSADGPHTRQQVWLRYTHPLPDDPVLHSCALAYASDITLLGAALTRHNWVKMQTAALDYSIWFLRPCRIDDWLLYDEASPSADFGRAFTNGRVFDRDGTLVAMVAQERMLRLVDAI</sequence>
<evidence type="ECO:0000256" key="1">
    <source>
        <dbReference type="ARBA" id="ARBA00006538"/>
    </source>
</evidence>
<evidence type="ECO:0000256" key="2">
    <source>
        <dbReference type="ARBA" id="ARBA00022801"/>
    </source>
</evidence>
<feature type="domain" description="Acyl-CoA thioesterase-like N-terminal HotDog" evidence="4">
    <location>
        <begin position="29"/>
        <end position="105"/>
    </location>
</feature>
<dbReference type="InterPro" id="IPR049449">
    <property type="entry name" value="TesB_ACOT8-like_N"/>
</dbReference>
<evidence type="ECO:0000259" key="3">
    <source>
        <dbReference type="Pfam" id="PF02551"/>
    </source>
</evidence>
<name>A0A6G9YDP8_9NOCA</name>
<dbReference type="InterPro" id="IPR029069">
    <property type="entry name" value="HotDog_dom_sf"/>
</dbReference>
<proteinExistence type="inferred from homology"/>
<dbReference type="GO" id="GO:0006637">
    <property type="term" value="P:acyl-CoA metabolic process"/>
    <property type="evidence" value="ECO:0007669"/>
    <property type="project" value="InterPro"/>
</dbReference>
<dbReference type="PANTHER" id="PTHR11066">
    <property type="entry name" value="ACYL-COA THIOESTERASE"/>
    <property type="match status" value="1"/>
</dbReference>
<dbReference type="AlphaFoldDB" id="A0A6G9YDP8"/>
<dbReference type="GO" id="GO:0047617">
    <property type="term" value="F:fatty acyl-CoA hydrolase activity"/>
    <property type="evidence" value="ECO:0007669"/>
    <property type="project" value="InterPro"/>
</dbReference>
<dbReference type="Gene3D" id="2.40.160.210">
    <property type="entry name" value="Acyl-CoA thioesterase, double hotdog domain"/>
    <property type="match status" value="1"/>
</dbReference>
<evidence type="ECO:0000259" key="4">
    <source>
        <dbReference type="Pfam" id="PF13622"/>
    </source>
</evidence>
<comment type="similarity">
    <text evidence="1">Belongs to the C/M/P thioester hydrolase family.</text>
</comment>
<dbReference type="CDD" id="cd03444">
    <property type="entry name" value="Thioesterase_II_repeat1"/>
    <property type="match status" value="1"/>
</dbReference>
<feature type="domain" description="Acyl-CoA thioesterase 2 C-terminal" evidence="3">
    <location>
        <begin position="160"/>
        <end position="266"/>
    </location>
</feature>
<reference evidence="5 6" key="1">
    <citation type="journal article" date="2019" name="ACS Chem. Biol.">
        <title>Identification and Mobilization of a Cryptic Antibiotic Biosynthesis Gene Locus from a Human-Pathogenic Nocardia Isolate.</title>
        <authorList>
            <person name="Herisse M."/>
            <person name="Ishida K."/>
            <person name="Porter J.L."/>
            <person name="Howden B."/>
            <person name="Hertweck C."/>
            <person name="Stinear T.P."/>
            <person name="Pidot S.J."/>
        </authorList>
    </citation>
    <scope>NUCLEOTIDE SEQUENCE [LARGE SCALE GENOMIC DNA]</scope>
    <source>
        <strain evidence="5 6">AUSMDU00012717</strain>
    </source>
</reference>
<dbReference type="SUPFAM" id="SSF54637">
    <property type="entry name" value="Thioesterase/thiol ester dehydrase-isomerase"/>
    <property type="match status" value="2"/>
</dbReference>
<dbReference type="PANTHER" id="PTHR11066:SF34">
    <property type="entry name" value="ACYL-COENZYME A THIOESTERASE 8"/>
    <property type="match status" value="1"/>
</dbReference>
<evidence type="ECO:0000313" key="6">
    <source>
        <dbReference type="Proteomes" id="UP000503540"/>
    </source>
</evidence>
<dbReference type="CDD" id="cd03445">
    <property type="entry name" value="Thioesterase_II_repeat2"/>
    <property type="match status" value="1"/>
</dbReference>
<dbReference type="EMBL" id="CP046172">
    <property type="protein sequence ID" value="QIS11351.1"/>
    <property type="molecule type" value="Genomic_DNA"/>
</dbReference>